<dbReference type="Gene3D" id="3.20.20.30">
    <property type="entry name" value="Luciferase-like domain"/>
    <property type="match status" value="2"/>
</dbReference>
<dbReference type="InterPro" id="IPR011251">
    <property type="entry name" value="Luciferase-like_dom"/>
</dbReference>
<keyword evidence="3" id="KW-1185">Reference proteome</keyword>
<evidence type="ECO:0000313" key="2">
    <source>
        <dbReference type="EMBL" id="SEO86662.1"/>
    </source>
</evidence>
<dbReference type="GO" id="GO:0005829">
    <property type="term" value="C:cytosol"/>
    <property type="evidence" value="ECO:0007669"/>
    <property type="project" value="TreeGrafter"/>
</dbReference>
<accession>A0A1H8T6W3</accession>
<dbReference type="RefSeq" id="WP_091942803.1">
    <property type="nucleotide sequence ID" value="NZ_FOEE01000005.1"/>
</dbReference>
<evidence type="ECO:0000259" key="1">
    <source>
        <dbReference type="Pfam" id="PF00296"/>
    </source>
</evidence>
<dbReference type="Pfam" id="PF00296">
    <property type="entry name" value="Bac_luciferase"/>
    <property type="match status" value="1"/>
</dbReference>
<dbReference type="SUPFAM" id="SSF51679">
    <property type="entry name" value="Bacterial luciferase-like"/>
    <property type="match status" value="1"/>
</dbReference>
<dbReference type="NCBIfam" id="TIGR03620">
    <property type="entry name" value="F420_MSMEG_4141"/>
    <property type="match status" value="1"/>
</dbReference>
<dbReference type="OrthoDB" id="4760590at2"/>
<dbReference type="Proteomes" id="UP000198960">
    <property type="component" value="Unassembled WGS sequence"/>
</dbReference>
<gene>
    <name evidence="2" type="ORF">SAMN05660991_02109</name>
</gene>
<dbReference type="EMBL" id="FOEE01000005">
    <property type="protein sequence ID" value="SEO86662.1"/>
    <property type="molecule type" value="Genomic_DNA"/>
</dbReference>
<dbReference type="STRING" id="673521.SAMN05660991_02109"/>
<evidence type="ECO:0000313" key="3">
    <source>
        <dbReference type="Proteomes" id="UP000198960"/>
    </source>
</evidence>
<proteinExistence type="predicted"/>
<feature type="domain" description="Luciferase-like" evidence="1">
    <location>
        <begin position="128"/>
        <end position="253"/>
    </location>
</feature>
<dbReference type="PANTHER" id="PTHR30137:SF18">
    <property type="entry name" value="CONSERVED PROTEIN"/>
    <property type="match status" value="1"/>
</dbReference>
<organism evidence="2 3">
    <name type="scientific">Trujillonella endophytica</name>
    <dbReference type="NCBI Taxonomy" id="673521"/>
    <lineage>
        <taxon>Bacteria</taxon>
        <taxon>Bacillati</taxon>
        <taxon>Actinomycetota</taxon>
        <taxon>Actinomycetes</taxon>
        <taxon>Geodermatophilales</taxon>
        <taxon>Geodermatophilaceae</taxon>
        <taxon>Trujillonella</taxon>
    </lineage>
</organism>
<name>A0A1H8T6W3_9ACTN</name>
<dbReference type="AlphaFoldDB" id="A0A1H8T6W3"/>
<reference evidence="3" key="1">
    <citation type="submission" date="2016-10" db="EMBL/GenBank/DDBJ databases">
        <authorList>
            <person name="Varghese N."/>
            <person name="Submissions S."/>
        </authorList>
    </citation>
    <scope>NUCLEOTIDE SEQUENCE [LARGE SCALE GENOMIC DNA]</scope>
    <source>
        <strain evidence="3">DSM 45413</strain>
    </source>
</reference>
<dbReference type="InterPro" id="IPR050766">
    <property type="entry name" value="Bact_Lucif_Oxidored"/>
</dbReference>
<sequence>MVPEVRARFGRFGVWHMGAPSPELAQVLERLGYGALWVGGSPAGDLRAVEDLLDATTTLTLATGIVNVWDTDAGEVARSFDRIESRHPGRFVLGVGIGHREANREYRSPFETLSSYVDSLRASGVPADRLVLAALGSRALRLAAERSAGAHPYFVPIEHTRGARDVVGPTALLAPEHKVVVDPDPERARAVARRLVTGYSRLANYRNNLRRLGWSEEDLAAVSDELVDALVAHGSPDDVARRLAGHLDAGADHVALHLLTHEGEDPLDTYTLLAGALGLSRG</sequence>
<dbReference type="GO" id="GO:0016705">
    <property type="term" value="F:oxidoreductase activity, acting on paired donors, with incorporation or reduction of molecular oxygen"/>
    <property type="evidence" value="ECO:0007669"/>
    <property type="project" value="InterPro"/>
</dbReference>
<protein>
    <submittedName>
        <fullName evidence="2">Probable F420-dependent oxidoreductase, MSMEG_4141 family</fullName>
    </submittedName>
</protein>
<dbReference type="PANTHER" id="PTHR30137">
    <property type="entry name" value="LUCIFERASE-LIKE MONOOXYGENASE"/>
    <property type="match status" value="1"/>
</dbReference>
<dbReference type="InterPro" id="IPR036661">
    <property type="entry name" value="Luciferase-like_sf"/>
</dbReference>
<dbReference type="InterPro" id="IPR019922">
    <property type="entry name" value="Lucif-like_OxRdatse_MSMEG_4141"/>
</dbReference>